<evidence type="ECO:0000313" key="3">
    <source>
        <dbReference type="EMBL" id="QHU36323.1"/>
    </source>
</evidence>
<evidence type="ECO:0000259" key="2">
    <source>
        <dbReference type="PROSITE" id="PS51750"/>
    </source>
</evidence>
<organism evidence="3">
    <name type="scientific">viral metagenome</name>
    <dbReference type="NCBI Taxonomy" id="1070528"/>
    <lineage>
        <taxon>unclassified sequences</taxon>
        <taxon>metagenomes</taxon>
        <taxon>organismal metagenomes</taxon>
    </lineage>
</organism>
<protein>
    <recommendedName>
        <fullName evidence="2">Bro-N domain-containing protein</fullName>
    </recommendedName>
</protein>
<dbReference type="Pfam" id="PF02498">
    <property type="entry name" value="Bro-N"/>
    <property type="match status" value="1"/>
</dbReference>
<dbReference type="SMART" id="SM01040">
    <property type="entry name" value="Bro-N"/>
    <property type="match status" value="1"/>
</dbReference>
<dbReference type="PANTHER" id="PTHR36180:SF2">
    <property type="entry name" value="BRO FAMILY PROTEIN"/>
    <property type="match status" value="1"/>
</dbReference>
<dbReference type="AlphaFoldDB" id="A0A6C0M1B9"/>
<feature type="coiled-coil region" evidence="1">
    <location>
        <begin position="263"/>
        <end position="323"/>
    </location>
</feature>
<dbReference type="EMBL" id="MN740634">
    <property type="protein sequence ID" value="QHU36323.1"/>
    <property type="molecule type" value="Genomic_DNA"/>
</dbReference>
<name>A0A6C0M1B9_9ZZZZ</name>
<evidence type="ECO:0000256" key="1">
    <source>
        <dbReference type="SAM" id="Coils"/>
    </source>
</evidence>
<feature type="domain" description="Bro-N" evidence="2">
    <location>
        <begin position="1"/>
        <end position="106"/>
    </location>
</feature>
<keyword evidence="1" id="KW-0175">Coiled coil</keyword>
<dbReference type="InterPro" id="IPR003497">
    <property type="entry name" value="BRO_N_domain"/>
</dbReference>
<sequence>MDIVKAFNSNDLHTEIVIKGTIHKPLFRASDIGLVLEMVNVRASIVDFDDSEKCALSAIDSTGRMQEVTFLTEKGLYMVLFRSRKPIAKKFQDWACEIIQELRVNGIYDLKKEMEKKNNETIQQLEDKHKQDIEQQKITEREKVLLKEYASIGSIVYVIRVKTIDNRKYIVKIGESRKGITGRYTEHKKNYEECTLLDCFAVARSKDFENFIHHHEHVRLNKVTDLQNHENENELFLIGQNLTYDQLNNIMTSNAKHFNNDDIAKMELENEKLKLLLEMNEKNNPNGLVQELIKTVQHQTCQINNLEKTVKNLCESITSMQTKTTTGFNEPLVTLGPRLQKINPETMQIIRVYESASEAMKENHNIKRPSLNKAVVENTVYCGYRWAFVDRELDANVIHNLPPTKKTKQQNLGYIAQLNETKTEICNVYIDRKTAAHFNGYESASALDNPVKQFTMTRGFYYKLYDQCDEALQIAFEQKINGKPLLYKNGVHQCDLQNVVVREFECKYDCMKALSMSDKTLTKALAKGVQYNGSIFKEAGSKLKCI</sequence>
<reference evidence="3" key="1">
    <citation type="journal article" date="2020" name="Nature">
        <title>Giant virus diversity and host interactions through global metagenomics.</title>
        <authorList>
            <person name="Schulz F."/>
            <person name="Roux S."/>
            <person name="Paez-Espino D."/>
            <person name="Jungbluth S."/>
            <person name="Walsh D.A."/>
            <person name="Denef V.J."/>
            <person name="McMahon K.D."/>
            <person name="Konstantinidis K.T."/>
            <person name="Eloe-Fadrosh E.A."/>
            <person name="Kyrpides N.C."/>
            <person name="Woyke T."/>
        </authorList>
    </citation>
    <scope>NUCLEOTIDE SEQUENCE</scope>
    <source>
        <strain evidence="3">GVMAG-S-1035124-57</strain>
    </source>
</reference>
<feature type="coiled-coil region" evidence="1">
    <location>
        <begin position="111"/>
        <end position="142"/>
    </location>
</feature>
<accession>A0A6C0M1B9</accession>
<proteinExistence type="predicted"/>
<dbReference type="PROSITE" id="PS51750">
    <property type="entry name" value="BRO_N"/>
    <property type="match status" value="1"/>
</dbReference>
<dbReference type="PANTHER" id="PTHR36180">
    <property type="entry name" value="DNA-BINDING PROTEIN-RELATED-RELATED"/>
    <property type="match status" value="1"/>
</dbReference>